<feature type="domain" description="Tyrosine-protein phosphatase" evidence="2">
    <location>
        <begin position="148"/>
        <end position="240"/>
    </location>
</feature>
<dbReference type="InterPro" id="IPR029021">
    <property type="entry name" value="Prot-tyrosine_phosphatase-like"/>
</dbReference>
<dbReference type="GeneID" id="90540374"/>
<dbReference type="EMBL" id="CP142727">
    <property type="protein sequence ID" value="WUR02557.1"/>
    <property type="molecule type" value="Genomic_DNA"/>
</dbReference>
<name>A0AAX4J9K8_9MICR</name>
<dbReference type="InterPro" id="IPR000387">
    <property type="entry name" value="Tyr_Pase_dom"/>
</dbReference>
<evidence type="ECO:0000313" key="5">
    <source>
        <dbReference type="Proteomes" id="UP001334084"/>
    </source>
</evidence>
<dbReference type="SMART" id="SM00404">
    <property type="entry name" value="PTPc_motif"/>
    <property type="match status" value="1"/>
</dbReference>
<evidence type="ECO:0000256" key="1">
    <source>
        <dbReference type="ARBA" id="ARBA00009649"/>
    </source>
</evidence>
<dbReference type="PROSITE" id="PS00383">
    <property type="entry name" value="TYR_PHOSPHATASE_1"/>
    <property type="match status" value="1"/>
</dbReference>
<dbReference type="Gene3D" id="3.90.190.10">
    <property type="entry name" value="Protein tyrosine phosphatase superfamily"/>
    <property type="match status" value="1"/>
</dbReference>
<dbReference type="PROSITE" id="PS50055">
    <property type="entry name" value="TYR_PHOSPHATASE_PTP"/>
    <property type="match status" value="1"/>
</dbReference>
<dbReference type="RefSeq" id="XP_065328702.1">
    <property type="nucleotide sequence ID" value="XM_065472630.1"/>
</dbReference>
<dbReference type="KEGG" id="vnx:VNE69_02084"/>
<gene>
    <name evidence="4" type="ORF">VNE69_02084</name>
</gene>
<dbReference type="PANTHER" id="PTHR19134">
    <property type="entry name" value="RECEPTOR-TYPE TYROSINE-PROTEIN PHOSPHATASE"/>
    <property type="match status" value="1"/>
</dbReference>
<dbReference type="PANTHER" id="PTHR19134:SF449">
    <property type="entry name" value="TYROSINE-PROTEIN PHOSPHATASE 1"/>
    <property type="match status" value="1"/>
</dbReference>
<dbReference type="PROSITE" id="PS50056">
    <property type="entry name" value="TYR_PHOSPHATASE_2"/>
    <property type="match status" value="1"/>
</dbReference>
<dbReference type="PRINTS" id="PR00700">
    <property type="entry name" value="PRTYPHPHTASE"/>
</dbReference>
<organism evidence="4 5">
    <name type="scientific">Vairimorpha necatrix</name>
    <dbReference type="NCBI Taxonomy" id="6039"/>
    <lineage>
        <taxon>Eukaryota</taxon>
        <taxon>Fungi</taxon>
        <taxon>Fungi incertae sedis</taxon>
        <taxon>Microsporidia</taxon>
        <taxon>Nosematidae</taxon>
        <taxon>Vairimorpha</taxon>
    </lineage>
</organism>
<dbReference type="SMART" id="SM00194">
    <property type="entry name" value="PTPc"/>
    <property type="match status" value="1"/>
</dbReference>
<evidence type="ECO:0000259" key="2">
    <source>
        <dbReference type="PROSITE" id="PS50055"/>
    </source>
</evidence>
<evidence type="ECO:0000259" key="3">
    <source>
        <dbReference type="PROSITE" id="PS50056"/>
    </source>
</evidence>
<dbReference type="InterPro" id="IPR016130">
    <property type="entry name" value="Tyr_Pase_AS"/>
</dbReference>
<dbReference type="Pfam" id="PF00102">
    <property type="entry name" value="Y_phosphatase"/>
    <property type="match status" value="1"/>
</dbReference>
<dbReference type="SUPFAM" id="SSF52799">
    <property type="entry name" value="(Phosphotyrosine protein) phosphatases II"/>
    <property type="match status" value="1"/>
</dbReference>
<accession>A0AAX4J9K8</accession>
<dbReference type="AlphaFoldDB" id="A0AAX4J9K8"/>
<proteinExistence type="inferred from homology"/>
<comment type="similarity">
    <text evidence="1">Belongs to the protein-tyrosine phosphatase family. Non-receptor class subfamily.</text>
</comment>
<keyword evidence="5" id="KW-1185">Reference proteome</keyword>
<dbReference type="Proteomes" id="UP001334084">
    <property type="component" value="Chromosome 2"/>
</dbReference>
<reference evidence="4" key="1">
    <citation type="journal article" date="2024" name="BMC Genomics">
        <title>Functional annotation of a divergent genome using sequence and structure-based similarity.</title>
        <authorList>
            <person name="Svedberg D."/>
            <person name="Winiger R.R."/>
            <person name="Berg A."/>
            <person name="Sharma H."/>
            <person name="Tellgren-Roth C."/>
            <person name="Debrunner-Vossbrinck B.A."/>
            <person name="Vossbrinck C.R."/>
            <person name="Barandun J."/>
        </authorList>
    </citation>
    <scope>NUCLEOTIDE SEQUENCE</scope>
    <source>
        <strain evidence="4">Illinois isolate</strain>
    </source>
</reference>
<dbReference type="InterPro" id="IPR000242">
    <property type="entry name" value="PTP_cat"/>
</dbReference>
<protein>
    <submittedName>
        <fullName evidence="4">Hemolysin III-like putative integral membrane protein</fullName>
    </submittedName>
</protein>
<feature type="domain" description="Tyrosine specific protein phosphatases" evidence="3">
    <location>
        <begin position="162"/>
        <end position="231"/>
    </location>
</feature>
<dbReference type="InterPro" id="IPR003595">
    <property type="entry name" value="Tyr_Pase_cat"/>
</dbReference>
<dbReference type="GO" id="GO:0004725">
    <property type="term" value="F:protein tyrosine phosphatase activity"/>
    <property type="evidence" value="ECO:0007669"/>
    <property type="project" value="InterPro"/>
</dbReference>
<evidence type="ECO:0000313" key="4">
    <source>
        <dbReference type="EMBL" id="WUR02557.1"/>
    </source>
</evidence>
<dbReference type="InterPro" id="IPR050348">
    <property type="entry name" value="Protein-Tyr_Phosphatase"/>
</dbReference>
<sequence>MNLVKIELLKNKDKFLNLLRKKDYKKLLDKMTRICLPFCKPPNKCDRTIFTPYKTEYIKNKEILVRGYVNYSEISISINNKLPRKYFAASKPKEGNIQGFRDLIKYSDIVISCIKDINYHKCPKKSTPYKKEEEIIFYDEEYEDCRILRYENWRDHDIPDEKEFIIFYEYYKNLNKTRPLVHCLAGVGRTGFFIMYDILHGEMYSVEEFIEIFIELRAQRNGLVYSEKQLRFLAETFIKQS</sequence>